<evidence type="ECO:0000256" key="1">
    <source>
        <dbReference type="ARBA" id="ARBA00022933"/>
    </source>
</evidence>
<dbReference type="InterPro" id="IPR010187">
    <property type="entry name" value="Various_sel_PB"/>
</dbReference>
<keyword evidence="2" id="KW-0560">Oxidoreductase</keyword>
<evidence type="ECO:0008006" key="5">
    <source>
        <dbReference type="Google" id="ProtNLM"/>
    </source>
</evidence>
<gene>
    <name evidence="3" type="ORF">DRW41_03770</name>
</gene>
<reference evidence="3 4" key="1">
    <citation type="submission" date="2018-07" db="EMBL/GenBank/DDBJ databases">
        <title>Bacillus sp. YLB-04 draft genome sequence.</title>
        <authorList>
            <person name="Yu L."/>
            <person name="Tang X."/>
        </authorList>
    </citation>
    <scope>NUCLEOTIDE SEQUENCE [LARGE SCALE GENOMIC DNA]</scope>
    <source>
        <strain evidence="3 4">YLB-04</strain>
    </source>
</reference>
<dbReference type="GO" id="GO:0050485">
    <property type="term" value="F:oxidoreductase activity, acting on X-H and Y-H to form an X-Y bond, with a disulfide as acceptor"/>
    <property type="evidence" value="ECO:0007669"/>
    <property type="project" value="InterPro"/>
</dbReference>
<keyword evidence="4" id="KW-1185">Reference proteome</keyword>
<dbReference type="AlphaFoldDB" id="A0A3D8GWV8"/>
<protein>
    <recommendedName>
        <fullName evidence="5">Selenoprotein B glycine/betaine/sarcosine/D-proline reductase</fullName>
    </recommendedName>
</protein>
<evidence type="ECO:0000256" key="2">
    <source>
        <dbReference type="ARBA" id="ARBA00023002"/>
    </source>
</evidence>
<evidence type="ECO:0000313" key="3">
    <source>
        <dbReference type="EMBL" id="RDU38689.1"/>
    </source>
</evidence>
<evidence type="ECO:0000313" key="4">
    <source>
        <dbReference type="Proteomes" id="UP000257144"/>
    </source>
</evidence>
<proteinExistence type="predicted"/>
<accession>A0A3D8GWV8</accession>
<dbReference type="OrthoDB" id="1550957at2"/>
<name>A0A3D8GWV8_9BACI</name>
<sequence length="197" mass="21982">MVENEKEAYFMSNIHSSSKVGFGRRLAFKFAQSKLLGKLVEKYPQLIDRISKKSMNLGRERNGDVPWTPLKRPIEESRVALITTGGIILKSQPPFDLNDSKGDCSYRVIPSDTPPSETVISHLFYDHSDVKVDLEIMFPLATLHRLQQEGKVGSIAPRHFSFQGGIHDPSPLVEKTAPEVARSLVEDNVDLAILTPA</sequence>
<dbReference type="EMBL" id="QNQT01000001">
    <property type="protein sequence ID" value="RDU38689.1"/>
    <property type="molecule type" value="Genomic_DNA"/>
</dbReference>
<organism evidence="3 4">
    <name type="scientific">Neobacillus piezotolerans</name>
    <dbReference type="NCBI Taxonomy" id="2259171"/>
    <lineage>
        <taxon>Bacteria</taxon>
        <taxon>Bacillati</taxon>
        <taxon>Bacillota</taxon>
        <taxon>Bacilli</taxon>
        <taxon>Bacillales</taxon>
        <taxon>Bacillaceae</taxon>
        <taxon>Neobacillus</taxon>
    </lineage>
</organism>
<keyword evidence="1" id="KW-0712">Selenocysteine</keyword>
<comment type="caution">
    <text evidence="3">The sequence shown here is derived from an EMBL/GenBank/DDBJ whole genome shotgun (WGS) entry which is preliminary data.</text>
</comment>
<dbReference type="Pfam" id="PF07355">
    <property type="entry name" value="GRDB"/>
    <property type="match status" value="1"/>
</dbReference>
<dbReference type="RefSeq" id="WP_115450604.1">
    <property type="nucleotide sequence ID" value="NZ_QNQT01000001.1"/>
</dbReference>
<dbReference type="Proteomes" id="UP000257144">
    <property type="component" value="Unassembled WGS sequence"/>
</dbReference>